<gene>
    <name evidence="1" type="ORF">HXX08_04985</name>
    <name evidence="2" type="ORF">OZ401_000345</name>
</gene>
<evidence type="ECO:0000313" key="2">
    <source>
        <dbReference type="EMBL" id="WJW67094.1"/>
    </source>
</evidence>
<evidence type="ECO:0000313" key="3">
    <source>
        <dbReference type="Proteomes" id="UP000521676"/>
    </source>
</evidence>
<accession>A0A8T7LT57</accession>
<organism evidence="1 3">
    <name type="scientific">Candidatus Chlorohelix allophototropha</name>
    <dbReference type="NCBI Taxonomy" id="3003348"/>
    <lineage>
        <taxon>Bacteria</taxon>
        <taxon>Bacillati</taxon>
        <taxon>Chloroflexota</taxon>
        <taxon>Chloroflexia</taxon>
        <taxon>Candidatus Chloroheliales</taxon>
        <taxon>Candidatus Chloroheliaceae</taxon>
        <taxon>Candidatus Chlorohelix</taxon>
    </lineage>
</organism>
<dbReference type="RefSeq" id="WP_341468990.1">
    <property type="nucleotide sequence ID" value="NZ_CP128399.1"/>
</dbReference>
<dbReference type="EMBL" id="CP128399">
    <property type="protein sequence ID" value="WJW67094.1"/>
    <property type="molecule type" value="Genomic_DNA"/>
</dbReference>
<proteinExistence type="predicted"/>
<evidence type="ECO:0000313" key="4">
    <source>
        <dbReference type="Proteomes" id="UP001431572"/>
    </source>
</evidence>
<reference evidence="1 3" key="1">
    <citation type="submission" date="2020-06" db="EMBL/GenBank/DDBJ databases">
        <title>Anoxygenic phototrophic Chloroflexota member uses a Type I reaction center.</title>
        <authorList>
            <person name="Tsuji J.M."/>
            <person name="Shaw N.A."/>
            <person name="Nagashima S."/>
            <person name="Venkiteswaran J."/>
            <person name="Schiff S.L."/>
            <person name="Hanada S."/>
            <person name="Tank M."/>
            <person name="Neufeld J.D."/>
        </authorList>
    </citation>
    <scope>NUCLEOTIDE SEQUENCE [LARGE SCALE GENOMIC DNA]</scope>
    <source>
        <strain evidence="1">L227-S17</strain>
    </source>
</reference>
<protein>
    <submittedName>
        <fullName evidence="1">Uncharacterized protein</fullName>
    </submittedName>
</protein>
<dbReference type="Proteomes" id="UP000521676">
    <property type="component" value="Unassembled WGS sequence"/>
</dbReference>
<evidence type="ECO:0000313" key="1">
    <source>
        <dbReference type="EMBL" id="NWJ45218.1"/>
    </source>
</evidence>
<name>A0A8T7LT57_9CHLR</name>
<dbReference type="EMBL" id="JACATZ010000001">
    <property type="protein sequence ID" value="NWJ45218.1"/>
    <property type="molecule type" value="Genomic_DNA"/>
</dbReference>
<dbReference type="Proteomes" id="UP001431572">
    <property type="component" value="Chromosome 1"/>
</dbReference>
<keyword evidence="4" id="KW-1185">Reference proteome</keyword>
<sequence length="128" mass="14112">MSGEEMYRWFEAELKREIPAAAQNLAFSFEPTVTAGVSLATISRITGTGRPLLKAEVRPEGVRLSFPLAWQQALSDWLGAPPPQQYRLKSNWVNQPSIGVAAADHVPYFTSLAAKTLELLIKEIETGN</sequence>
<dbReference type="AlphaFoldDB" id="A0A8T7LT57"/>
<reference evidence="2" key="2">
    <citation type="journal article" date="2024" name="Nature">
        <title>Anoxygenic phototroph of the Chloroflexota uses a type I reaction centre.</title>
        <authorList>
            <person name="Tsuji J.M."/>
            <person name="Shaw N.A."/>
            <person name="Nagashima S."/>
            <person name="Venkiteswaran J.J."/>
            <person name="Schiff S.L."/>
            <person name="Watanabe T."/>
            <person name="Fukui M."/>
            <person name="Hanada S."/>
            <person name="Tank M."/>
            <person name="Neufeld J.D."/>
        </authorList>
    </citation>
    <scope>NUCLEOTIDE SEQUENCE</scope>
    <source>
        <strain evidence="2">L227-S17</strain>
    </source>
</reference>